<organism evidence="3 4">
    <name type="scientific">Daphnia pulex</name>
    <name type="common">Water flea</name>
    <dbReference type="NCBI Taxonomy" id="6669"/>
    <lineage>
        <taxon>Eukaryota</taxon>
        <taxon>Metazoa</taxon>
        <taxon>Ecdysozoa</taxon>
        <taxon>Arthropoda</taxon>
        <taxon>Crustacea</taxon>
        <taxon>Branchiopoda</taxon>
        <taxon>Diplostraca</taxon>
        <taxon>Cladocera</taxon>
        <taxon>Anomopoda</taxon>
        <taxon>Daphniidae</taxon>
        <taxon>Daphnia</taxon>
    </lineage>
</organism>
<dbReference type="EMBL" id="GL732528">
    <property type="protein sequence ID" value="EFX87284.1"/>
    <property type="molecule type" value="Genomic_DNA"/>
</dbReference>
<feature type="domain" description="Tudor" evidence="2">
    <location>
        <begin position="2278"/>
        <end position="2336"/>
    </location>
</feature>
<feature type="compositionally biased region" description="Polar residues" evidence="1">
    <location>
        <begin position="682"/>
        <end position="705"/>
    </location>
</feature>
<evidence type="ECO:0000256" key="1">
    <source>
        <dbReference type="SAM" id="MobiDB-lite"/>
    </source>
</evidence>
<evidence type="ECO:0000313" key="4">
    <source>
        <dbReference type="Proteomes" id="UP000000305"/>
    </source>
</evidence>
<dbReference type="SMART" id="SM00333">
    <property type="entry name" value="TUDOR"/>
    <property type="match status" value="9"/>
</dbReference>
<dbReference type="FunFam" id="2.30.30.140:FF:000018">
    <property type="entry name" value="Serine/threonine-protein kinase 31"/>
    <property type="match status" value="3"/>
</dbReference>
<dbReference type="InterPro" id="IPR035437">
    <property type="entry name" value="SNase_OB-fold_sf"/>
</dbReference>
<name>E9FZD1_DAPPU</name>
<dbReference type="SUPFAM" id="SSF50199">
    <property type="entry name" value="Staphylococcal nuclease"/>
    <property type="match status" value="1"/>
</dbReference>
<dbReference type="SUPFAM" id="SSF63748">
    <property type="entry name" value="Tudor/PWWP/MBT"/>
    <property type="match status" value="9"/>
</dbReference>
<feature type="domain" description="Tudor" evidence="2">
    <location>
        <begin position="332"/>
        <end position="392"/>
    </location>
</feature>
<dbReference type="PROSITE" id="PS50304">
    <property type="entry name" value="TUDOR"/>
    <property type="match status" value="8"/>
</dbReference>
<dbReference type="Gene3D" id="2.40.50.90">
    <property type="match status" value="6"/>
</dbReference>
<protein>
    <recommendedName>
        <fullName evidence="2">Tudor domain-containing protein</fullName>
    </recommendedName>
</protein>
<reference evidence="3 4" key="1">
    <citation type="journal article" date="2011" name="Science">
        <title>The ecoresponsive genome of Daphnia pulex.</title>
        <authorList>
            <person name="Colbourne J.K."/>
            <person name="Pfrender M.E."/>
            <person name="Gilbert D."/>
            <person name="Thomas W.K."/>
            <person name="Tucker A."/>
            <person name="Oakley T.H."/>
            <person name="Tokishita S."/>
            <person name="Aerts A."/>
            <person name="Arnold G.J."/>
            <person name="Basu M.K."/>
            <person name="Bauer D.J."/>
            <person name="Caceres C.E."/>
            <person name="Carmel L."/>
            <person name="Casola C."/>
            <person name="Choi J.H."/>
            <person name="Detter J.C."/>
            <person name="Dong Q."/>
            <person name="Dusheyko S."/>
            <person name="Eads B.D."/>
            <person name="Frohlich T."/>
            <person name="Geiler-Samerotte K.A."/>
            <person name="Gerlach D."/>
            <person name="Hatcher P."/>
            <person name="Jogdeo S."/>
            <person name="Krijgsveld J."/>
            <person name="Kriventseva E.V."/>
            <person name="Kultz D."/>
            <person name="Laforsch C."/>
            <person name="Lindquist E."/>
            <person name="Lopez J."/>
            <person name="Manak J.R."/>
            <person name="Muller J."/>
            <person name="Pangilinan J."/>
            <person name="Patwardhan R.P."/>
            <person name="Pitluck S."/>
            <person name="Pritham E.J."/>
            <person name="Rechtsteiner A."/>
            <person name="Rho M."/>
            <person name="Rogozin I.B."/>
            <person name="Sakarya O."/>
            <person name="Salamov A."/>
            <person name="Schaack S."/>
            <person name="Shapiro H."/>
            <person name="Shiga Y."/>
            <person name="Skalitzky C."/>
            <person name="Smith Z."/>
            <person name="Souvorov A."/>
            <person name="Sung W."/>
            <person name="Tang Z."/>
            <person name="Tsuchiya D."/>
            <person name="Tu H."/>
            <person name="Vos H."/>
            <person name="Wang M."/>
            <person name="Wolf Y.I."/>
            <person name="Yamagata H."/>
            <person name="Yamada T."/>
            <person name="Ye Y."/>
            <person name="Shaw J.R."/>
            <person name="Andrews J."/>
            <person name="Crease T.J."/>
            <person name="Tang H."/>
            <person name="Lucas S.M."/>
            <person name="Robertson H.M."/>
            <person name="Bork P."/>
            <person name="Koonin E.V."/>
            <person name="Zdobnov E.M."/>
            <person name="Grigoriev I.V."/>
            <person name="Lynch M."/>
            <person name="Boore J.L."/>
        </authorList>
    </citation>
    <scope>NUCLEOTIDE SEQUENCE [LARGE SCALE GENOMIC DNA]</scope>
</reference>
<feature type="domain" description="Tudor" evidence="2">
    <location>
        <begin position="1794"/>
        <end position="1852"/>
    </location>
</feature>
<gene>
    <name evidence="3" type="ORF">DAPPUDRAFT_312534</name>
</gene>
<dbReference type="OrthoDB" id="9989103at2759"/>
<dbReference type="InParanoid" id="E9FZD1"/>
<dbReference type="KEGG" id="dpx:DAPPUDRAFT_312534"/>
<feature type="domain" description="Tudor" evidence="2">
    <location>
        <begin position="550"/>
        <end position="608"/>
    </location>
</feature>
<dbReference type="PANTHER" id="PTHR22948">
    <property type="entry name" value="TUDOR DOMAIN CONTAINING PROTEIN"/>
    <property type="match status" value="1"/>
</dbReference>
<dbReference type="Pfam" id="PF00567">
    <property type="entry name" value="TUDOR"/>
    <property type="match status" value="9"/>
</dbReference>
<feature type="region of interest" description="Disordered" evidence="1">
    <location>
        <begin position="2451"/>
        <end position="2470"/>
    </location>
</feature>
<feature type="domain" description="Tudor" evidence="2">
    <location>
        <begin position="1290"/>
        <end position="1348"/>
    </location>
</feature>
<sequence>MAGANMLVHVTHIDDSVRGRQGPCVYFWGMTHDRSLYLLMEKYLESIRHYLEAISPPLNLNVLNQVCCVLINHQWHRAKVLELKLSHAGTIDVFCIDSGDTHTVPLAFVRTLDIPAMEAEHIRDWPPLATKFILADVVAPRGPGSRSHWSEPAVMFLKMHVENRTWKASPMGMYGEHQGVRLFDSNNQLLATTMIQQGLGVAAQTYHEALSMCEMMNKQPAYIQPAFNTFSGRLNVPTLNNTLPPAFAIPATYRDHHPAYPMAAARSPNQSPVPPRTYVTNDIPSKGRHDVIVTHIPDGPHKFYVQLKSEASDFLRLRKKLDSIAPPALRGVPKLGTTCVALSPTDKLCHRGLITAVDDYGEQCTVYFADIGTQEPVNLDSICEISDELLVPRLFAYRVSLFGVEELAKLVGLNEIFTSLVNSAPYLQVEVVEDDEGKQKVNLYDNLGRSIREMLGTILANFGTSRVCSPVAPIPSPPKLNKAATACVTEIPSAILASEEMLFVILPEEPGCFFGQLEKIPVKDLNAMVAELTMAYSTDPNPPLLYADVKSHLKHYAVIHWDEDNKFYRIRVNKELVNDAEVQFIDYGNSLLIPRCKILAPLEGLTCFRNPPYGIHCKIDGGVMQSIPNWRELMNEKQIKVKIGSLVDGVYSVTLTDDPCNNDIAKAISSANLPKKPVVSVPEQSTRSDNAPVQVENVSEQTAKANNDRFRRNTDNGNSGRSHYVHPNAKDTNWRTAGTEDTTQTGLVRTSSKECNWRSSSNQVQEVIRAPRGPPPSTGNAETKGPMGFQRLGQVNKSQPPLLKPIIETSPPAVIPEKPKMSPTSTVQKQYTYLHQALPVSNSQVQITCVVDPTSFYVQLSASSTILNELVEKLNLVYSDELKPFIQNAKPGSACVVQYEEDNQWYRGQVLQLSDPPATIQLVTVLFVDYGNTQRSSLKQLKAIDEEFVQLPPQAFHCRLSGIGNSKTWTVEDRNKLEACTADKPVAAMFAERDSNGKFPVRLVDGSNVINEAFGAPSSTSVPPPSAGYQYLPVTQAPTDVSIAWYYNPGRIFTSPVDLSAYQNELDELEEFYSSLSADELLEDQPVVGLPCVARFTEDERYYRSKILSIVDQVAKVLFVDYGNEQETPISQLKRMVPRFMQCPQLTWHSRLKGVKKMTSGPVNPEPQKYIAACFLTGQSLTALFHSTSPDGNNGVFEADFKVPGIGDVANYLIEQKVLDRVVLDTQITLGPQDLNFAPGQTISTSAIVPYYESPTEFWIQIQPKLVDVIMERIEKLALDPQFINKKDFKASIGKPCLAFFEDDGCWYRALVEAVDGETAKVYYIDYGNCSVVKTNDLRELPEEFAQQPAFAFKCCVHEVIVFSECVAKAFENCVMDLDSIIVKCFNVVDGVLHVRLYSSEAIDLYEKLIPKVSVEESVGDAMHILPSIPEDPPIQDFPEQVDTVLQEVKSPYVKVYISNSLSPNQFWFQMRENDDKLCEMSNQMTEMYNADVESFRIAENPVVGQLYGMKHPSFDGWYRSQIKEVDGDTAIAQFIDYGDTHTIQTGNIFNLPQRFAEIPAMAIPGTLKTGSSEAIAEKFNTLCYEPNNIHWVVFGTDENGEQCIESLFINDDNVLDLLAVETAQSTPTLCETINKDAGLSTISEVLLEQSSRSTEDEGSKIISSTGDSSSVFLHYEELSSICPSTLGAEVTVEESIAEMTIEESGTDVTVEESVAEVTVEMSVAEVTVEESSLLPLMDLNYAPGQKMSTYALAPFIESATEVWLQLEPAAVDSLMGEIAGTDVSQVAAVEPQDLQIGSHCLALFPDDGLWYRALVNSTDGAQANVTYIDYGNYSSVNVGDLRVLPTRFAQQPGLALKCALDGTQQNVMSCPTPDQCISTICEEVLSVVFVGRTPQHLYVRLFEPSGLDLNEKLGLPESFKIESVANNLLEFNSLDDVEMSSPMSRTSEPALFDTFDEDVTLPLEVEVVRQVIEEPLVAIPTVIEQSENEEVELADRMEQVAVQENEFYQSFGESVSSFVSEAVLPPIMELKEAEVMEQLAILDEEVKVAGDVTENLAQEIVDFVSDAGNATNDFNVSESNEGLNVSALIEDLILPEQKSSGEDVSFNLIRHLTDAPSSTSPLESSLIDTTQLIDEDPDVTLLSEAAGVTETTEVMEIGEVEQMHDEPVQEVTSKIADALHDERVVMEMKTEMISNEGTNKVADVLYDERVVMQMKTEMIPNEGEMPKGCVYLYVSYIVSPGDFWIQLVEDEHAIGDIDRKLVELGVENSHQYFLTGPPIVGKLYAAKHPEYGYWYRAKLLKIDVDRAEVIFVDYGDKQILPVACIRQLSRIHQYVPPMAVRCKLSAVHLDCWPDKAIEVMKSICQPEYLCKAVFKVETGPIHEVESLSYGDIDVVNAVLSILECDRPVDGSPQKSIPTELQPLSPPQNQSSTVLPQLGAKLIFIRLDPESESTKISQDVSEDTNRLPVD</sequence>
<proteinExistence type="predicted"/>
<dbReference type="CDD" id="cd20379">
    <property type="entry name" value="Tudor_dTUD-like"/>
    <property type="match status" value="3"/>
</dbReference>
<feature type="domain" description="Tudor" evidence="2">
    <location>
        <begin position="1501"/>
        <end position="1559"/>
    </location>
</feature>
<dbReference type="FunCoup" id="E9FZD1">
    <property type="interactions" value="174"/>
</dbReference>
<dbReference type="PhylomeDB" id="E9FZD1"/>
<dbReference type="HOGENOM" id="CLU_228754_0_0_1"/>
<dbReference type="InterPro" id="IPR050621">
    <property type="entry name" value="Tudor_domain_containing"/>
</dbReference>
<dbReference type="InterPro" id="IPR002999">
    <property type="entry name" value="Tudor"/>
</dbReference>
<dbReference type="PANTHER" id="PTHR22948:SF72">
    <property type="entry name" value="TUDOR DOMAIN-CONTAINING PROTEIN"/>
    <property type="match status" value="1"/>
</dbReference>
<dbReference type="Proteomes" id="UP000000305">
    <property type="component" value="Unassembled WGS sequence"/>
</dbReference>
<keyword evidence="4" id="KW-1185">Reference proteome</keyword>
<feature type="region of interest" description="Disordered" evidence="1">
    <location>
        <begin position="676"/>
        <end position="785"/>
    </location>
</feature>
<dbReference type="Gene3D" id="2.30.30.140">
    <property type="match status" value="9"/>
</dbReference>
<dbReference type="eggNOG" id="KOG2039">
    <property type="taxonomic scope" value="Eukaryota"/>
</dbReference>
<feature type="region of interest" description="Disordered" evidence="1">
    <location>
        <begin position="2411"/>
        <end position="2432"/>
    </location>
</feature>
<evidence type="ECO:0000313" key="3">
    <source>
        <dbReference type="EMBL" id="EFX87284.1"/>
    </source>
</evidence>
<evidence type="ECO:0000259" key="2">
    <source>
        <dbReference type="PROSITE" id="PS50304"/>
    </source>
</evidence>
<dbReference type="GO" id="GO:0005737">
    <property type="term" value="C:cytoplasm"/>
    <property type="evidence" value="ECO:0007669"/>
    <property type="project" value="UniProtKB-ARBA"/>
</dbReference>
<accession>E9FZD1</accession>
<feature type="domain" description="Tudor" evidence="2">
    <location>
        <begin position="888"/>
        <end position="951"/>
    </location>
</feature>
<feature type="compositionally biased region" description="Polar residues" evidence="1">
    <location>
        <begin position="734"/>
        <end position="750"/>
    </location>
</feature>
<feature type="domain" description="Tudor" evidence="2">
    <location>
        <begin position="1085"/>
        <end position="1143"/>
    </location>
</feature>